<organism evidence="3 4">
    <name type="scientific">Symbiodinium microadriaticum</name>
    <name type="common">Dinoflagellate</name>
    <name type="synonym">Zooxanthella microadriatica</name>
    <dbReference type="NCBI Taxonomy" id="2951"/>
    <lineage>
        <taxon>Eukaryota</taxon>
        <taxon>Sar</taxon>
        <taxon>Alveolata</taxon>
        <taxon>Dinophyceae</taxon>
        <taxon>Suessiales</taxon>
        <taxon>Symbiodiniaceae</taxon>
        <taxon>Symbiodinium</taxon>
    </lineage>
</organism>
<dbReference type="AlphaFoldDB" id="A0A1Q9EKT8"/>
<dbReference type="SUPFAM" id="SSF48403">
    <property type="entry name" value="Ankyrin repeat"/>
    <property type="match status" value="1"/>
</dbReference>
<comment type="caution">
    <text evidence="3">The sequence shown here is derived from an EMBL/GenBank/DDBJ whole genome shotgun (WGS) entry which is preliminary data.</text>
</comment>
<proteinExistence type="predicted"/>
<gene>
    <name evidence="3" type="ORF">AK812_SmicGene8478</name>
</gene>
<dbReference type="EMBL" id="LSRX01000125">
    <property type="protein sequence ID" value="OLQ08074.1"/>
    <property type="molecule type" value="Genomic_DNA"/>
</dbReference>
<evidence type="ECO:0000256" key="1">
    <source>
        <dbReference type="ARBA" id="ARBA00022737"/>
    </source>
</evidence>
<evidence type="ECO:0000313" key="4">
    <source>
        <dbReference type="Proteomes" id="UP000186817"/>
    </source>
</evidence>
<accession>A0A1Q9EKT8</accession>
<sequence length="336" mass="37427">MWVSDYPKPVDVVFRASKSRARNMATPLYSATTAATQDKLYSSDILEALLKAKAPTPRRHLKVIEQLLRHGALPSARDPEKRTPLHIEFFLKSLEGQRRRSDRMPLHYAFVKKVTSLCAVEGVRVDVPDEFGATPLLCAARRGATISSLYLSKRGASLKARDKSGNDTLGVALAGHLQRETVQGKTKIVPGPPLSLFREADEYLEVLGRIFQATSHKQLGLSYLLLDHGYPFHGAIQDSLELGEFRLVLTLLSKINPSENAVVQRLDRDKNRRSLHHALAGFPRRLGPEATEIAEDSSAASQLDEEGFLQRFPDRDHLVFMDMLLPLNKDPSTSTS</sequence>
<dbReference type="OrthoDB" id="2017365at2759"/>
<reference evidence="3 4" key="1">
    <citation type="submission" date="2016-02" db="EMBL/GenBank/DDBJ databases">
        <title>Genome analysis of coral dinoflagellate symbionts highlights evolutionary adaptations to a symbiotic lifestyle.</title>
        <authorList>
            <person name="Aranda M."/>
            <person name="Li Y."/>
            <person name="Liew Y.J."/>
            <person name="Baumgarten S."/>
            <person name="Simakov O."/>
            <person name="Wilson M."/>
            <person name="Piel J."/>
            <person name="Ashoor H."/>
            <person name="Bougouffa S."/>
            <person name="Bajic V.B."/>
            <person name="Ryu T."/>
            <person name="Ravasi T."/>
            <person name="Bayer T."/>
            <person name="Micklem G."/>
            <person name="Kim H."/>
            <person name="Bhak J."/>
            <person name="Lajeunesse T.C."/>
            <person name="Voolstra C.R."/>
        </authorList>
    </citation>
    <scope>NUCLEOTIDE SEQUENCE [LARGE SCALE GENOMIC DNA]</scope>
    <source>
        <strain evidence="3 4">CCMP2467</strain>
    </source>
</reference>
<dbReference type="InterPro" id="IPR036770">
    <property type="entry name" value="Ankyrin_rpt-contain_sf"/>
</dbReference>
<protein>
    <submittedName>
        <fullName evidence="3">Uncharacterized protein</fullName>
    </submittedName>
</protein>
<keyword evidence="1" id="KW-0677">Repeat</keyword>
<keyword evidence="4" id="KW-1185">Reference proteome</keyword>
<evidence type="ECO:0000256" key="2">
    <source>
        <dbReference type="ARBA" id="ARBA00023043"/>
    </source>
</evidence>
<keyword evidence="2" id="KW-0040">ANK repeat</keyword>
<dbReference type="Proteomes" id="UP000186817">
    <property type="component" value="Unassembled WGS sequence"/>
</dbReference>
<dbReference type="Gene3D" id="1.25.40.20">
    <property type="entry name" value="Ankyrin repeat-containing domain"/>
    <property type="match status" value="2"/>
</dbReference>
<dbReference type="PANTHER" id="PTHR24178">
    <property type="entry name" value="MOLTING PROTEIN MLT-4"/>
    <property type="match status" value="1"/>
</dbReference>
<name>A0A1Q9EKT8_SYMMI</name>
<evidence type="ECO:0000313" key="3">
    <source>
        <dbReference type="EMBL" id="OLQ08074.1"/>
    </source>
</evidence>